<name>A0A822XCU7_NELNU</name>
<keyword evidence="2" id="KW-1185">Reference proteome</keyword>
<protein>
    <submittedName>
        <fullName evidence="1">Uncharacterized protein</fullName>
    </submittedName>
</protein>
<organism evidence="1 2">
    <name type="scientific">Nelumbo nucifera</name>
    <name type="common">Sacred lotus</name>
    <dbReference type="NCBI Taxonomy" id="4432"/>
    <lineage>
        <taxon>Eukaryota</taxon>
        <taxon>Viridiplantae</taxon>
        <taxon>Streptophyta</taxon>
        <taxon>Embryophyta</taxon>
        <taxon>Tracheophyta</taxon>
        <taxon>Spermatophyta</taxon>
        <taxon>Magnoliopsida</taxon>
        <taxon>Proteales</taxon>
        <taxon>Nelumbonaceae</taxon>
        <taxon>Nelumbo</taxon>
    </lineage>
</organism>
<comment type="caution">
    <text evidence="1">The sequence shown here is derived from an EMBL/GenBank/DDBJ whole genome shotgun (WGS) entry which is preliminary data.</text>
</comment>
<reference evidence="1 2" key="1">
    <citation type="journal article" date="2020" name="Mol. Biol. Evol.">
        <title>Distinct Expression and Methylation Patterns for Genes with Different Fates following a Single Whole-Genome Duplication in Flowering Plants.</title>
        <authorList>
            <person name="Shi T."/>
            <person name="Rahmani R.S."/>
            <person name="Gugger P.F."/>
            <person name="Wang M."/>
            <person name="Li H."/>
            <person name="Zhang Y."/>
            <person name="Li Z."/>
            <person name="Wang Q."/>
            <person name="Van de Peer Y."/>
            <person name="Marchal K."/>
            <person name="Chen J."/>
        </authorList>
    </citation>
    <scope>NUCLEOTIDE SEQUENCE [LARGE SCALE GENOMIC DNA]</scope>
    <source>
        <tissue evidence="1">Leaf</tissue>
    </source>
</reference>
<proteinExistence type="predicted"/>
<evidence type="ECO:0000313" key="1">
    <source>
        <dbReference type="EMBL" id="DAD17997.1"/>
    </source>
</evidence>
<evidence type="ECO:0000313" key="2">
    <source>
        <dbReference type="Proteomes" id="UP000607653"/>
    </source>
</evidence>
<gene>
    <name evidence="1" type="ORF">HUJ06_019460</name>
</gene>
<dbReference type="EMBL" id="DUZY01000001">
    <property type="protein sequence ID" value="DAD17997.1"/>
    <property type="molecule type" value="Genomic_DNA"/>
</dbReference>
<sequence>MVTDCFEFFNPPANLEIQLFMHWTDVGIEKKMAVDAMPLISDWPCWDYVEQQQLVPVMLVFCSLSLYAVSTWGLKFVREGDDYYLVHQGEIQRHLGSRKSRKGATGNSNLKREFIGEIPSGAEEPCLGILDKILFFIGDLEVASRDIKRTRLL</sequence>
<accession>A0A822XCU7</accession>
<dbReference type="Proteomes" id="UP000607653">
    <property type="component" value="Unassembled WGS sequence"/>
</dbReference>
<dbReference type="AlphaFoldDB" id="A0A822XCU7"/>